<feature type="compositionally biased region" description="Basic and acidic residues" evidence="1">
    <location>
        <begin position="1"/>
        <end position="13"/>
    </location>
</feature>
<evidence type="ECO:0000313" key="3">
    <source>
        <dbReference type="EMBL" id="HJA03114.1"/>
    </source>
</evidence>
<feature type="compositionally biased region" description="Acidic residues" evidence="1">
    <location>
        <begin position="27"/>
        <end position="38"/>
    </location>
</feature>
<dbReference type="AlphaFoldDB" id="A0A9D2H3A0"/>
<reference evidence="3" key="2">
    <citation type="submission" date="2021-04" db="EMBL/GenBank/DDBJ databases">
        <authorList>
            <person name="Gilroy R."/>
        </authorList>
    </citation>
    <scope>NUCLEOTIDE SEQUENCE</scope>
    <source>
        <strain evidence="3">CHK156-179</strain>
    </source>
</reference>
<organism evidence="3 4">
    <name type="scientific">Candidatus Gallimonas gallistercoris</name>
    <dbReference type="NCBI Taxonomy" id="2838602"/>
    <lineage>
        <taxon>Bacteria</taxon>
        <taxon>Bacillati</taxon>
        <taxon>Bacillota</taxon>
        <taxon>Clostridia</taxon>
        <taxon>Candidatus Gallimonas</taxon>
    </lineage>
</organism>
<feature type="compositionally biased region" description="Low complexity" evidence="1">
    <location>
        <begin position="39"/>
        <end position="48"/>
    </location>
</feature>
<dbReference type="EMBL" id="DXAJ01000104">
    <property type="protein sequence ID" value="HJA03114.1"/>
    <property type="molecule type" value="Genomic_DNA"/>
</dbReference>
<keyword evidence="2" id="KW-0812">Transmembrane</keyword>
<evidence type="ECO:0000313" key="4">
    <source>
        <dbReference type="Proteomes" id="UP000824221"/>
    </source>
</evidence>
<name>A0A9D2H3A0_9FIRM</name>
<keyword evidence="2" id="KW-0472">Membrane</keyword>
<proteinExistence type="predicted"/>
<dbReference type="InterPro" id="IPR032675">
    <property type="entry name" value="LRR_dom_sf"/>
</dbReference>
<dbReference type="Gene3D" id="3.80.10.10">
    <property type="entry name" value="Ribonuclease Inhibitor"/>
    <property type="match status" value="1"/>
</dbReference>
<feature type="region of interest" description="Disordered" evidence="1">
    <location>
        <begin position="1"/>
        <end position="62"/>
    </location>
</feature>
<sequence length="667" mass="72853">MAEEENMPRKEISEEVPQSEPAPETEQVPEGEAPEAEGAEGAQMPAEDVSSEDEEASERSSNRKKVIIGVSVVVALIVIFIIILLLLLGSCTHRHSMEHVEGVAATCETPGVIDHWHCDECDKDYLDEDGKELITDIVIPAYGHVLATIEGEPPTCTEPGLTEGKRCVSCNEIVEEQEVIPALGHAYREGEYEVTQEPTCTEEGVKEYVCMRCGEPQKESIPALDHDPVETVAAVEPTCMEAGYTSEIVCARCGEVLQEQEKIDALGHDPVETKPEVKPTCTEAGYTSEIVCTRCKEVLQEREKIPALDHDPVETKPKVEPACEQTGLTSEIVCARCGEVLQEQEVIPALDHDPVETKPEVKPTCTEAGYTREIVCSRCDKVFQASEVIPALGHAWGSPVVTRNPGCIYAGEKLYTCMRCSETKTESIDALGHDDVPVPDVEPECETAGVRGRVVCDRCGMVLEEGEIIPPLGHNIKGNECINEGCDATACTDLEFEISLEHDCYILIGLGDCEHTHILVPDQHMEPKYSQYGELPVTKVGNAAFAADGLDGEQNVAQIQSISFPDTITDIGGSAFDGCSNLSSVTFGKGLRRIGLRAFHDCNSLTYVRFLGPTTGWLATTEPGATTGLEIPSEQLSSPVQAAKFFVDTYKNFNWWHEKVTYGFDRF</sequence>
<comment type="caution">
    <text evidence="3">The sequence shown here is derived from an EMBL/GenBank/DDBJ whole genome shotgun (WGS) entry which is preliminary data.</text>
</comment>
<evidence type="ECO:0000256" key="2">
    <source>
        <dbReference type="SAM" id="Phobius"/>
    </source>
</evidence>
<keyword evidence="2" id="KW-1133">Transmembrane helix</keyword>
<accession>A0A9D2H3A0</accession>
<feature type="transmembrane region" description="Helical" evidence="2">
    <location>
        <begin position="66"/>
        <end position="88"/>
    </location>
</feature>
<dbReference type="Gene3D" id="1.20.50.40">
    <property type="match status" value="1"/>
</dbReference>
<reference evidence="3" key="1">
    <citation type="journal article" date="2021" name="PeerJ">
        <title>Extensive microbial diversity within the chicken gut microbiome revealed by metagenomics and culture.</title>
        <authorList>
            <person name="Gilroy R."/>
            <person name="Ravi A."/>
            <person name="Getino M."/>
            <person name="Pursley I."/>
            <person name="Horton D.L."/>
            <person name="Alikhan N.F."/>
            <person name="Baker D."/>
            <person name="Gharbi K."/>
            <person name="Hall N."/>
            <person name="Watson M."/>
            <person name="Adriaenssens E.M."/>
            <person name="Foster-Nyarko E."/>
            <person name="Jarju S."/>
            <person name="Secka A."/>
            <person name="Antonio M."/>
            <person name="Oren A."/>
            <person name="Chaudhuri R.R."/>
            <person name="La Ragione R."/>
            <person name="Hildebrand F."/>
            <person name="Pallen M.J."/>
        </authorList>
    </citation>
    <scope>NUCLEOTIDE SEQUENCE</scope>
    <source>
        <strain evidence="3">CHK156-179</strain>
    </source>
</reference>
<dbReference type="InterPro" id="IPR026906">
    <property type="entry name" value="LRR_5"/>
</dbReference>
<dbReference type="Pfam" id="PF13306">
    <property type="entry name" value="LRR_5"/>
    <property type="match status" value="1"/>
</dbReference>
<gene>
    <name evidence="3" type="ORF">H9797_07060</name>
</gene>
<dbReference type="Proteomes" id="UP000824221">
    <property type="component" value="Unassembled WGS sequence"/>
</dbReference>
<evidence type="ECO:0000256" key="1">
    <source>
        <dbReference type="SAM" id="MobiDB-lite"/>
    </source>
</evidence>
<protein>
    <submittedName>
        <fullName evidence="3">Leucine-rich repeat domain-containing protein</fullName>
    </submittedName>
</protein>